<dbReference type="Gene3D" id="1.10.8.430">
    <property type="entry name" value="Helical domain of apoptotic protease-activating factors"/>
    <property type="match status" value="1"/>
</dbReference>
<dbReference type="Gene3D" id="1.25.40.10">
    <property type="entry name" value="Tetratricopeptide repeat domain"/>
    <property type="match status" value="2"/>
</dbReference>
<sequence length="894" mass="98465">MPRSHVPDHRDSASDGTPRRRGRSLSLAGPAVAGVAAAVASILATSLDVVEDLPTSAKVAITVFAALLVGVLTWATADRRHTPYQLPSGPAWRPPDQWPPVVEHFTGRADSLAELREVFRERHRPRTQAGDAPPLVISVYGRGGVGKSALMTRFGDEIAARFPDGRLYADLRGTVDAPVRPEEVLIGFLRALGVPLTTDPGGPSELRKLWLTWTKGRRILIGLDNAHDGDQIQDLIPAEAGCVVMVTSRHPLFLLNAYDTQLPVFSEEQGVTLLSRLARDDRVEADPEAAREIVRMCDRLPLAISICGGRLATRRNWSLRELADRLSDERRRLDQLEVARRLDLSVRASLQLSYDDCTGIQRRLLRMLSLLTAPDVPGWVAGELLATSELDGVDQLESLIDAQLAESSGVDLSGARRYRLHDLVRIFAREPADGEDADGRGRAAVERVLSGYRRRAEDKAMARWPQDWGRSGRRAGDEAGDEVGEDAGPGVLEAFGEDADDPAAGGGTAAVMPVARAQTEAADWLNAERLTLIAMIDQARSLKMWELAWGLGRAFCSLCHSMRAYWSDWRAVAEIVCEAAERMGDPRALGIALLDRAAVTGGQGGRRTAGEDAERALVAFTELDEPWWAARAMRAVGMTLFNDGNIDRAQGYLIGAIKAFKDEKDTWWAARTQRNLAELRLAQRRPEEARELLEDALLVFKRDRNRYSEAQTLRVYGEVLGAIARDLLARGETRAARDHFAKAEFILNRAADRFRLRGELWEQARCLRAAGGLGNPANGLAELEHVRRAGEILTALGDSWGVARVELAEGRAHARLGRVTEAEEALLRAVRAFEDLGDQWWTARSLRYLGETHLEAGDKGRAVDPLVRAQDIYRTLGNLSGMSRTLDLLKRARE</sequence>
<evidence type="ECO:0000256" key="2">
    <source>
        <dbReference type="SAM" id="Phobius"/>
    </source>
</evidence>
<dbReference type="InterPro" id="IPR011990">
    <property type="entry name" value="TPR-like_helical_dom_sf"/>
</dbReference>
<dbReference type="Pfam" id="PF13424">
    <property type="entry name" value="TPR_12"/>
    <property type="match status" value="2"/>
</dbReference>
<keyword evidence="2" id="KW-0812">Transmembrane</keyword>
<feature type="compositionally biased region" description="Basic and acidic residues" evidence="1">
    <location>
        <begin position="1"/>
        <end position="13"/>
    </location>
</feature>
<protein>
    <submittedName>
        <fullName evidence="3">Putative regulatory protein</fullName>
    </submittedName>
</protein>
<dbReference type="GO" id="GO:0043531">
    <property type="term" value="F:ADP binding"/>
    <property type="evidence" value="ECO:0007669"/>
    <property type="project" value="InterPro"/>
</dbReference>
<organism evidence="3">
    <name type="scientific">Planobispora rosea</name>
    <dbReference type="NCBI Taxonomy" id="35762"/>
    <lineage>
        <taxon>Bacteria</taxon>
        <taxon>Bacillati</taxon>
        <taxon>Actinomycetota</taxon>
        <taxon>Actinomycetes</taxon>
        <taxon>Streptosporangiales</taxon>
        <taxon>Streptosporangiaceae</taxon>
        <taxon>Planobispora</taxon>
    </lineage>
</organism>
<feature type="transmembrane region" description="Helical" evidence="2">
    <location>
        <begin position="27"/>
        <end position="47"/>
    </location>
</feature>
<dbReference type="AlphaFoldDB" id="B5LSZ9"/>
<dbReference type="PANTHER" id="PTHR47691">
    <property type="entry name" value="REGULATOR-RELATED"/>
    <property type="match status" value="1"/>
</dbReference>
<feature type="region of interest" description="Disordered" evidence="1">
    <location>
        <begin position="1"/>
        <end position="24"/>
    </location>
</feature>
<feature type="region of interest" description="Disordered" evidence="1">
    <location>
        <begin position="466"/>
        <end position="507"/>
    </location>
</feature>
<accession>B5LSZ9</accession>
<keyword evidence="2" id="KW-1133">Transmembrane helix</keyword>
<dbReference type="Gene3D" id="3.40.50.300">
    <property type="entry name" value="P-loop containing nucleotide triphosphate hydrolases"/>
    <property type="match status" value="1"/>
</dbReference>
<dbReference type="SUPFAM" id="SSF52540">
    <property type="entry name" value="P-loop containing nucleoside triphosphate hydrolases"/>
    <property type="match status" value="1"/>
</dbReference>
<dbReference type="PRINTS" id="PR00364">
    <property type="entry name" value="DISEASERSIST"/>
</dbReference>
<dbReference type="SUPFAM" id="SSF48452">
    <property type="entry name" value="TPR-like"/>
    <property type="match status" value="2"/>
</dbReference>
<evidence type="ECO:0000313" key="3">
    <source>
        <dbReference type="EMBL" id="ACG70946.1"/>
    </source>
</evidence>
<dbReference type="SMART" id="SM00028">
    <property type="entry name" value="TPR"/>
    <property type="match status" value="3"/>
</dbReference>
<dbReference type="EMBL" id="EU908202">
    <property type="protein sequence ID" value="ACG70946.1"/>
    <property type="molecule type" value="Genomic_DNA"/>
</dbReference>
<name>B5LSZ9_PLARO</name>
<dbReference type="InterPro" id="IPR042197">
    <property type="entry name" value="Apaf_helical"/>
</dbReference>
<dbReference type="InterPro" id="IPR027417">
    <property type="entry name" value="P-loop_NTPase"/>
</dbReference>
<feature type="transmembrane region" description="Helical" evidence="2">
    <location>
        <begin position="59"/>
        <end position="77"/>
    </location>
</feature>
<dbReference type="InterPro" id="IPR019734">
    <property type="entry name" value="TPR_rpt"/>
</dbReference>
<reference evidence="3" key="1">
    <citation type="journal article" date="2010" name="Microb. Cell Fact.">
        <title>Two heterologously expressed Planobispora rosea proteins cooperatively induce Streptomyces lividans thiostrepton uptake and storage from the extracellular medium.</title>
        <authorList>
            <person name="Giardina A."/>
            <person name="Alduina R."/>
            <person name="Gottardi E."/>
            <person name="Di Caro V."/>
            <person name="Sussmuth R.D."/>
            <person name="Puglia A.M."/>
        </authorList>
    </citation>
    <scope>NUCLEOTIDE SEQUENCE</scope>
    <source>
        <strain evidence="3">ATCC 53773</strain>
    </source>
</reference>
<dbReference type="PANTHER" id="PTHR47691:SF3">
    <property type="entry name" value="HTH-TYPE TRANSCRIPTIONAL REGULATOR RV0890C-RELATED"/>
    <property type="match status" value="1"/>
</dbReference>
<proteinExistence type="predicted"/>
<keyword evidence="2" id="KW-0472">Membrane</keyword>
<evidence type="ECO:0000256" key="1">
    <source>
        <dbReference type="SAM" id="MobiDB-lite"/>
    </source>
</evidence>